<dbReference type="Pfam" id="PF02958">
    <property type="entry name" value="EcKL"/>
    <property type="match status" value="1"/>
</dbReference>
<protein>
    <submittedName>
        <fullName evidence="2">Uncharacterized protein LOC112494932</fullName>
    </submittedName>
</protein>
<dbReference type="InterPro" id="IPR004119">
    <property type="entry name" value="EcKL"/>
</dbReference>
<evidence type="ECO:0000313" key="1">
    <source>
        <dbReference type="Proteomes" id="UP000694920"/>
    </source>
</evidence>
<gene>
    <name evidence="2" type="primary">LOC112494932</name>
</gene>
<dbReference type="KEGG" id="ccin:112494932"/>
<sequence>SAQKDIFFQKFPKPISFIFQDSPEPEDVCLIDFQIYRFASPALDIHYLIYSSTNQELRDEYYDRLIRDYYDSLAEYLRELGSDPTALFPLDVLRDHLTKFGSFAGAIAVILLHLITANREEATEVNETMNDVEKLKERVMNDTHYRVTLRDAFKDMIDRDYI</sequence>
<keyword evidence="1" id="KW-1185">Reference proteome</keyword>
<dbReference type="GeneID" id="112494932"/>
<dbReference type="AlphaFoldDB" id="A0AAJ7RPD8"/>
<feature type="non-terminal residue" evidence="2">
    <location>
        <position position="1"/>
    </location>
</feature>
<organism evidence="1 2">
    <name type="scientific">Cephus cinctus</name>
    <name type="common">Wheat stem sawfly</name>
    <dbReference type="NCBI Taxonomy" id="211228"/>
    <lineage>
        <taxon>Eukaryota</taxon>
        <taxon>Metazoa</taxon>
        <taxon>Ecdysozoa</taxon>
        <taxon>Arthropoda</taxon>
        <taxon>Hexapoda</taxon>
        <taxon>Insecta</taxon>
        <taxon>Pterygota</taxon>
        <taxon>Neoptera</taxon>
        <taxon>Endopterygota</taxon>
        <taxon>Hymenoptera</taxon>
        <taxon>Cephoidea</taxon>
        <taxon>Cephidae</taxon>
        <taxon>Cephus</taxon>
    </lineage>
</organism>
<dbReference type="PANTHER" id="PTHR11012">
    <property type="entry name" value="PROTEIN KINASE-LIKE DOMAIN-CONTAINING"/>
    <property type="match status" value="1"/>
</dbReference>
<dbReference type="Proteomes" id="UP000694920">
    <property type="component" value="Unplaced"/>
</dbReference>
<dbReference type="SUPFAM" id="SSF56112">
    <property type="entry name" value="Protein kinase-like (PK-like)"/>
    <property type="match status" value="1"/>
</dbReference>
<accession>A0AAJ7RPD8</accession>
<dbReference type="RefSeq" id="XP_024944608.1">
    <property type="nucleotide sequence ID" value="XM_025088840.1"/>
</dbReference>
<name>A0AAJ7RPD8_CEPCN</name>
<proteinExistence type="predicted"/>
<evidence type="ECO:0000313" key="2">
    <source>
        <dbReference type="RefSeq" id="XP_024944608.1"/>
    </source>
</evidence>
<dbReference type="PANTHER" id="PTHR11012:SF30">
    <property type="entry name" value="PROTEIN KINASE-LIKE DOMAIN-CONTAINING"/>
    <property type="match status" value="1"/>
</dbReference>
<reference evidence="2" key="1">
    <citation type="submission" date="2025-08" db="UniProtKB">
        <authorList>
            <consortium name="RefSeq"/>
        </authorList>
    </citation>
    <scope>IDENTIFICATION</scope>
</reference>
<dbReference type="InterPro" id="IPR011009">
    <property type="entry name" value="Kinase-like_dom_sf"/>
</dbReference>